<dbReference type="Proteomes" id="UP001627154">
    <property type="component" value="Unassembled WGS sequence"/>
</dbReference>
<keyword evidence="3" id="KW-1185">Reference proteome</keyword>
<name>A0ABD2X1Q2_9HYME</name>
<dbReference type="EMBL" id="JBJJXI010000059">
    <property type="protein sequence ID" value="KAL3398714.1"/>
    <property type="molecule type" value="Genomic_DNA"/>
</dbReference>
<evidence type="ECO:0000313" key="3">
    <source>
        <dbReference type="Proteomes" id="UP001627154"/>
    </source>
</evidence>
<proteinExistence type="predicted"/>
<feature type="region of interest" description="Disordered" evidence="1">
    <location>
        <begin position="44"/>
        <end position="63"/>
    </location>
</feature>
<sequence length="91" mass="9766">MPRVISSRTAAAAAAAGRNHRALNSAISGRFARARAHDPRGLAAMASHARGTHRHARHDVGGGGSSACVHVYHRGPISFFPYRVDLRRSMQ</sequence>
<accession>A0ABD2X1Q2</accession>
<organism evidence="2 3">
    <name type="scientific">Trichogramma kaykai</name>
    <dbReference type="NCBI Taxonomy" id="54128"/>
    <lineage>
        <taxon>Eukaryota</taxon>
        <taxon>Metazoa</taxon>
        <taxon>Ecdysozoa</taxon>
        <taxon>Arthropoda</taxon>
        <taxon>Hexapoda</taxon>
        <taxon>Insecta</taxon>
        <taxon>Pterygota</taxon>
        <taxon>Neoptera</taxon>
        <taxon>Endopterygota</taxon>
        <taxon>Hymenoptera</taxon>
        <taxon>Apocrita</taxon>
        <taxon>Proctotrupomorpha</taxon>
        <taxon>Chalcidoidea</taxon>
        <taxon>Trichogrammatidae</taxon>
        <taxon>Trichogramma</taxon>
    </lineage>
</organism>
<protein>
    <submittedName>
        <fullName evidence="2">Uncharacterized protein</fullName>
    </submittedName>
</protein>
<comment type="caution">
    <text evidence="2">The sequence shown here is derived from an EMBL/GenBank/DDBJ whole genome shotgun (WGS) entry which is preliminary data.</text>
</comment>
<reference evidence="2 3" key="1">
    <citation type="journal article" date="2024" name="bioRxiv">
        <title>A reference genome for Trichogramma kaykai: A tiny desert-dwelling parasitoid wasp with competing sex-ratio distorters.</title>
        <authorList>
            <person name="Culotta J."/>
            <person name="Lindsey A.R."/>
        </authorList>
    </citation>
    <scope>NUCLEOTIDE SEQUENCE [LARGE SCALE GENOMIC DNA]</scope>
    <source>
        <strain evidence="2 3">KSX58</strain>
    </source>
</reference>
<gene>
    <name evidence="2" type="ORF">TKK_007840</name>
</gene>
<evidence type="ECO:0000313" key="2">
    <source>
        <dbReference type="EMBL" id="KAL3398714.1"/>
    </source>
</evidence>
<evidence type="ECO:0000256" key="1">
    <source>
        <dbReference type="SAM" id="MobiDB-lite"/>
    </source>
</evidence>
<dbReference type="AlphaFoldDB" id="A0ABD2X1Q2"/>